<dbReference type="PANTHER" id="PTHR43273">
    <property type="entry name" value="ANAEROBIC SULFATASE-MATURATING ENZYME HOMOLOG ASLB-RELATED"/>
    <property type="match status" value="1"/>
</dbReference>
<evidence type="ECO:0000313" key="9">
    <source>
        <dbReference type="EMBL" id="EEG50884.1"/>
    </source>
</evidence>
<evidence type="ECO:0000256" key="3">
    <source>
        <dbReference type="ARBA" id="ARBA00022723"/>
    </source>
</evidence>
<keyword evidence="3" id="KW-0479">Metal-binding</keyword>
<feature type="domain" description="4Fe4S-binding SPASM" evidence="8">
    <location>
        <begin position="225"/>
        <end position="284"/>
    </location>
</feature>
<dbReference type="Pfam" id="PF04055">
    <property type="entry name" value="Radical_SAM"/>
    <property type="match status" value="1"/>
</dbReference>
<dbReference type="GO" id="GO:0051536">
    <property type="term" value="F:iron-sulfur cluster binding"/>
    <property type="evidence" value="ECO:0007669"/>
    <property type="project" value="UniProtKB-KW"/>
</dbReference>
<feature type="domain" description="Radical SAM core" evidence="7">
    <location>
        <begin position="6"/>
        <end position="141"/>
    </location>
</feature>
<dbReference type="GO" id="GO:0016491">
    <property type="term" value="F:oxidoreductase activity"/>
    <property type="evidence" value="ECO:0007669"/>
    <property type="project" value="InterPro"/>
</dbReference>
<protein>
    <submittedName>
        <fullName evidence="9">Uncharacterized protein</fullName>
    </submittedName>
</protein>
<dbReference type="PANTHER" id="PTHR43273:SF3">
    <property type="entry name" value="ANAEROBIC SULFATASE-MATURATING ENZYME HOMOLOG ASLB-RELATED"/>
    <property type="match status" value="1"/>
</dbReference>
<keyword evidence="4" id="KW-0408">Iron</keyword>
<evidence type="ECO:0000256" key="4">
    <source>
        <dbReference type="ARBA" id="ARBA00023004"/>
    </source>
</evidence>
<dbReference type="SUPFAM" id="SSF102114">
    <property type="entry name" value="Radical SAM enzymes"/>
    <property type="match status" value="1"/>
</dbReference>
<dbReference type="InterPro" id="IPR023867">
    <property type="entry name" value="Sulphatase_maturase_rSAM"/>
</dbReference>
<dbReference type="Proteomes" id="UP000003100">
    <property type="component" value="Unassembled WGS sequence"/>
</dbReference>
<evidence type="ECO:0000313" key="10">
    <source>
        <dbReference type="Proteomes" id="UP000003100"/>
    </source>
</evidence>
<dbReference type="AlphaFoldDB" id="C0CH65"/>
<dbReference type="Gene3D" id="3.20.20.70">
    <property type="entry name" value="Aldolase class I"/>
    <property type="match status" value="1"/>
</dbReference>
<evidence type="ECO:0000256" key="5">
    <source>
        <dbReference type="ARBA" id="ARBA00023014"/>
    </source>
</evidence>
<dbReference type="Pfam" id="PF13186">
    <property type="entry name" value="SPASM"/>
    <property type="match status" value="1"/>
</dbReference>
<proteinExistence type="inferred from homology"/>
<dbReference type="InterPro" id="IPR023885">
    <property type="entry name" value="4Fe4S-binding_SPASM_dom"/>
</dbReference>
<reference evidence="9 10" key="1">
    <citation type="submission" date="2009-01" db="EMBL/GenBank/DDBJ databases">
        <authorList>
            <person name="Fulton L."/>
            <person name="Clifton S."/>
            <person name="Fulton B."/>
            <person name="Xu J."/>
            <person name="Minx P."/>
            <person name="Pepin K.H."/>
            <person name="Johnson M."/>
            <person name="Bhonagiri V."/>
            <person name="Nash W.E."/>
            <person name="Mardis E.R."/>
            <person name="Wilson R.K."/>
        </authorList>
    </citation>
    <scope>NUCLEOTIDE SEQUENCE [LARGE SCALE GENOMIC DNA]</scope>
    <source>
        <strain evidence="10">DSM 10507 / JCM 14656 / S5a33</strain>
    </source>
</reference>
<dbReference type="NCBIfam" id="TIGR04085">
    <property type="entry name" value="rSAM_more_4Fe4S"/>
    <property type="match status" value="1"/>
</dbReference>
<dbReference type="EMBL" id="ACBZ01000004">
    <property type="protein sequence ID" value="EEG50884.1"/>
    <property type="molecule type" value="Genomic_DNA"/>
</dbReference>
<evidence type="ECO:0000259" key="8">
    <source>
        <dbReference type="Pfam" id="PF13186"/>
    </source>
</evidence>
<keyword evidence="2" id="KW-0949">S-adenosyl-L-methionine</keyword>
<evidence type="ECO:0000259" key="7">
    <source>
        <dbReference type="Pfam" id="PF04055"/>
    </source>
</evidence>
<dbReference type="GO" id="GO:0046872">
    <property type="term" value="F:metal ion binding"/>
    <property type="evidence" value="ECO:0007669"/>
    <property type="project" value="UniProtKB-KW"/>
</dbReference>
<sequence length="334" mass="39380">MKREVALAVIEKALEFADTCTFAFQGGEPTLAGLDFYREFVELVNTRKGREQQIYYSIQTNACRLDESWVGFLRENHFLVGVSLDGVRNTHDANRKDSGGEGTFHSVFENVRKLQRMQVPFHVLCVLNRQTAERAEAIYRFFCRKGFWYQQYIPCLDSIGDVRGEQEYSLGPKLYAQAMKKLFDLWFEDQRMGKPIYIRQFSNYLDILRGEQPEACAMYGRCSLQNVIEADGSVYPCDFYALDEYYMGNILETDFARLREEAQEERPGSFFESADRRDERCGRCRWYPLCRGGCRRDCVDEGERRRNYYCEAYQEFFEYAVERLEWLVSRMGKR</sequence>
<name>C0CH65_BLAHS</name>
<accession>C0CH65</accession>
<gene>
    <name evidence="9" type="ORF">RUMHYD_00178</name>
</gene>
<comment type="cofactor">
    <cofactor evidence="1">
        <name>[4Fe-4S] cluster</name>
        <dbReference type="ChEBI" id="CHEBI:49883"/>
    </cofactor>
</comment>
<dbReference type="HOGENOM" id="CLU_009273_10_0_9"/>
<dbReference type="InterPro" id="IPR058240">
    <property type="entry name" value="rSAM_sf"/>
</dbReference>
<keyword evidence="5" id="KW-0411">Iron-sulfur</keyword>
<dbReference type="PATRIC" id="fig|476272.21.peg.3184"/>
<dbReference type="eggNOG" id="COG0641">
    <property type="taxonomic scope" value="Bacteria"/>
</dbReference>
<comment type="caution">
    <text evidence="9">The sequence shown here is derived from an EMBL/GenBank/DDBJ whole genome shotgun (WGS) entry which is preliminary data.</text>
</comment>
<evidence type="ECO:0000256" key="1">
    <source>
        <dbReference type="ARBA" id="ARBA00001966"/>
    </source>
</evidence>
<keyword evidence="10" id="KW-1185">Reference proteome</keyword>
<dbReference type="InterPro" id="IPR013785">
    <property type="entry name" value="Aldolase_TIM"/>
</dbReference>
<organism evidence="9 10">
    <name type="scientific">Blautia hydrogenotrophica (strain DSM 10507 / JCM 14656 / S5a33)</name>
    <name type="common">Ruminococcus hydrogenotrophicus</name>
    <dbReference type="NCBI Taxonomy" id="476272"/>
    <lineage>
        <taxon>Bacteria</taxon>
        <taxon>Bacillati</taxon>
        <taxon>Bacillota</taxon>
        <taxon>Clostridia</taxon>
        <taxon>Lachnospirales</taxon>
        <taxon>Lachnospiraceae</taxon>
        <taxon>Blautia</taxon>
    </lineage>
</organism>
<dbReference type="InterPro" id="IPR007197">
    <property type="entry name" value="rSAM"/>
</dbReference>
<comment type="similarity">
    <text evidence="6">Belongs to the radical SAM superfamily. Anaerobic sulfatase-maturating enzyme family.</text>
</comment>
<reference evidence="9 10" key="2">
    <citation type="submission" date="2009-02" db="EMBL/GenBank/DDBJ databases">
        <title>Draft genome sequence of Blautia hydrogenotrophica DSM 10507 (Ruminococcus hydrogenotrophicus DSM 10507).</title>
        <authorList>
            <person name="Sudarsanam P."/>
            <person name="Ley R."/>
            <person name="Guruge J."/>
            <person name="Turnbaugh P.J."/>
            <person name="Mahowald M."/>
            <person name="Liep D."/>
            <person name="Gordon J."/>
        </authorList>
    </citation>
    <scope>NUCLEOTIDE SEQUENCE [LARGE SCALE GENOMIC DNA]</scope>
    <source>
        <strain evidence="10">DSM 10507 / JCM 14656 / S5a33</strain>
    </source>
</reference>
<evidence type="ECO:0000256" key="6">
    <source>
        <dbReference type="ARBA" id="ARBA00023601"/>
    </source>
</evidence>
<evidence type="ECO:0000256" key="2">
    <source>
        <dbReference type="ARBA" id="ARBA00022691"/>
    </source>
</evidence>